<keyword evidence="4 7" id="KW-0812">Transmembrane</keyword>
<evidence type="ECO:0000313" key="9">
    <source>
        <dbReference type="EMBL" id="KAF2245328.1"/>
    </source>
</evidence>
<comment type="similarity">
    <text evidence="2">Belongs to the wax synthase family.</text>
</comment>
<dbReference type="AlphaFoldDB" id="A0A6A6I5K5"/>
<evidence type="ECO:0000256" key="1">
    <source>
        <dbReference type="ARBA" id="ARBA00004141"/>
    </source>
</evidence>
<keyword evidence="6 7" id="KW-0472">Membrane</keyword>
<dbReference type="EMBL" id="ML987200">
    <property type="protein sequence ID" value="KAF2245328.1"/>
    <property type="molecule type" value="Genomic_DNA"/>
</dbReference>
<dbReference type="PANTHER" id="PTHR31595:SF67">
    <property type="entry name" value="WAX SYNTHASE DOMAIN-CONTAINING PROTEIN"/>
    <property type="match status" value="1"/>
</dbReference>
<feature type="transmembrane region" description="Helical" evidence="7">
    <location>
        <begin position="301"/>
        <end position="321"/>
    </location>
</feature>
<dbReference type="RefSeq" id="XP_033680332.1">
    <property type="nucleotide sequence ID" value="XM_033836185.1"/>
</dbReference>
<dbReference type="GO" id="GO:0006629">
    <property type="term" value="P:lipid metabolic process"/>
    <property type="evidence" value="ECO:0007669"/>
    <property type="project" value="InterPro"/>
</dbReference>
<sequence length="416" mass="46012">MVLWPEHPVALFFLSFSIGVFVVGFSSPSSIIRLACLPLLLFNVWLVLRPSTQVSYTHPMYANLLGGSIFSLLLKYLDTVVLRKSTYEAGGPTTTPEGNPLLLPHKEKEGDHPSSVTGIWRRLHFGIAHLLDTRLSGTPWEVKNVPPFNKNDPSYVPSKSIFLRNNILRVLISVTLLDLGRPSADTTKNAILFAESKVPFFARLGSVTTEDVAMRFVTTLASVIITYLLFQAVHASSAVVTVTLGLSKPERWRPLFGDVSDAWSLRRAWGMFWHQSAISNLTGPAKYVTFGLFGLSKSSLIARYIFTAIVFFLSGCMHVCGEVTAGIPLSEAGVVRFFVTQALGLLIEDAVVGIWTVGIKKEGGDPRGVRWWQKGVGFVWVVAWLAWSMPVWTYPASRRSRGEGILPFSVVDHFKA</sequence>
<dbReference type="InterPro" id="IPR044851">
    <property type="entry name" value="Wax_synthase"/>
</dbReference>
<dbReference type="GO" id="GO:0008374">
    <property type="term" value="F:O-acyltransferase activity"/>
    <property type="evidence" value="ECO:0007669"/>
    <property type="project" value="InterPro"/>
</dbReference>
<feature type="transmembrane region" description="Helical" evidence="7">
    <location>
        <begin position="375"/>
        <end position="394"/>
    </location>
</feature>
<comment type="subcellular location">
    <subcellularLocation>
        <location evidence="1">Membrane</location>
        <topology evidence="1">Multi-pass membrane protein</topology>
    </subcellularLocation>
</comment>
<reference evidence="9" key="1">
    <citation type="journal article" date="2020" name="Stud. Mycol.">
        <title>101 Dothideomycetes genomes: a test case for predicting lifestyles and emergence of pathogens.</title>
        <authorList>
            <person name="Haridas S."/>
            <person name="Albert R."/>
            <person name="Binder M."/>
            <person name="Bloem J."/>
            <person name="Labutti K."/>
            <person name="Salamov A."/>
            <person name="Andreopoulos B."/>
            <person name="Baker S."/>
            <person name="Barry K."/>
            <person name="Bills G."/>
            <person name="Bluhm B."/>
            <person name="Cannon C."/>
            <person name="Castanera R."/>
            <person name="Culley D."/>
            <person name="Daum C."/>
            <person name="Ezra D."/>
            <person name="Gonzalez J."/>
            <person name="Henrissat B."/>
            <person name="Kuo A."/>
            <person name="Liang C."/>
            <person name="Lipzen A."/>
            <person name="Lutzoni F."/>
            <person name="Magnuson J."/>
            <person name="Mondo S."/>
            <person name="Nolan M."/>
            <person name="Ohm R."/>
            <person name="Pangilinan J."/>
            <person name="Park H.-J."/>
            <person name="Ramirez L."/>
            <person name="Alfaro M."/>
            <person name="Sun H."/>
            <person name="Tritt A."/>
            <person name="Yoshinaga Y."/>
            <person name="Zwiers L.-H."/>
            <person name="Turgeon B."/>
            <person name="Goodwin S."/>
            <person name="Spatafora J."/>
            <person name="Crous P."/>
            <person name="Grigoriev I."/>
        </authorList>
    </citation>
    <scope>NUCLEOTIDE SEQUENCE</scope>
    <source>
        <strain evidence="9">CBS 122368</strain>
    </source>
</reference>
<feature type="transmembrane region" description="Helical" evidence="7">
    <location>
        <begin position="6"/>
        <end position="24"/>
    </location>
</feature>
<dbReference type="GeneID" id="54589515"/>
<evidence type="ECO:0000256" key="2">
    <source>
        <dbReference type="ARBA" id="ARBA00007282"/>
    </source>
</evidence>
<feature type="transmembrane region" description="Helical" evidence="7">
    <location>
        <begin position="333"/>
        <end position="355"/>
    </location>
</feature>
<dbReference type="Proteomes" id="UP000800094">
    <property type="component" value="Unassembled WGS sequence"/>
</dbReference>
<evidence type="ECO:0000256" key="7">
    <source>
        <dbReference type="SAM" id="Phobius"/>
    </source>
</evidence>
<evidence type="ECO:0000256" key="4">
    <source>
        <dbReference type="ARBA" id="ARBA00022692"/>
    </source>
</evidence>
<dbReference type="Pfam" id="PF13813">
    <property type="entry name" value="MBOAT_2"/>
    <property type="match status" value="1"/>
</dbReference>
<feature type="transmembrane region" description="Helical" evidence="7">
    <location>
        <begin position="224"/>
        <end position="246"/>
    </location>
</feature>
<keyword evidence="10" id="KW-1185">Reference proteome</keyword>
<feature type="domain" description="Wax synthase" evidence="8">
    <location>
        <begin position="252"/>
        <end position="339"/>
    </location>
</feature>
<proteinExistence type="inferred from homology"/>
<evidence type="ECO:0000259" key="8">
    <source>
        <dbReference type="Pfam" id="PF13813"/>
    </source>
</evidence>
<dbReference type="OrthoDB" id="1077582at2759"/>
<protein>
    <recommendedName>
        <fullName evidence="8">Wax synthase domain-containing protein</fullName>
    </recommendedName>
</protein>
<evidence type="ECO:0000256" key="5">
    <source>
        <dbReference type="ARBA" id="ARBA00022989"/>
    </source>
</evidence>
<dbReference type="GO" id="GO:0016020">
    <property type="term" value="C:membrane"/>
    <property type="evidence" value="ECO:0007669"/>
    <property type="project" value="UniProtKB-SubCell"/>
</dbReference>
<evidence type="ECO:0000313" key="10">
    <source>
        <dbReference type="Proteomes" id="UP000800094"/>
    </source>
</evidence>
<evidence type="ECO:0000256" key="6">
    <source>
        <dbReference type="ARBA" id="ARBA00023136"/>
    </source>
</evidence>
<gene>
    <name evidence="9" type="ORF">BU26DRAFT_67015</name>
</gene>
<keyword evidence="3" id="KW-0808">Transferase</keyword>
<feature type="transmembrane region" description="Helical" evidence="7">
    <location>
        <begin position="31"/>
        <end position="48"/>
    </location>
</feature>
<dbReference type="PANTHER" id="PTHR31595">
    <property type="entry name" value="LONG-CHAIN-ALCOHOL O-FATTY-ACYLTRANSFERASE 3-RELATED"/>
    <property type="match status" value="1"/>
</dbReference>
<organism evidence="9 10">
    <name type="scientific">Trematosphaeria pertusa</name>
    <dbReference type="NCBI Taxonomy" id="390896"/>
    <lineage>
        <taxon>Eukaryota</taxon>
        <taxon>Fungi</taxon>
        <taxon>Dikarya</taxon>
        <taxon>Ascomycota</taxon>
        <taxon>Pezizomycotina</taxon>
        <taxon>Dothideomycetes</taxon>
        <taxon>Pleosporomycetidae</taxon>
        <taxon>Pleosporales</taxon>
        <taxon>Massarineae</taxon>
        <taxon>Trematosphaeriaceae</taxon>
        <taxon>Trematosphaeria</taxon>
    </lineage>
</organism>
<dbReference type="InterPro" id="IPR032805">
    <property type="entry name" value="Wax_synthase_dom"/>
</dbReference>
<name>A0A6A6I5K5_9PLEO</name>
<keyword evidence="5 7" id="KW-1133">Transmembrane helix</keyword>
<accession>A0A6A6I5K5</accession>
<evidence type="ECO:0000256" key="3">
    <source>
        <dbReference type="ARBA" id="ARBA00022679"/>
    </source>
</evidence>